<reference evidence="2" key="1">
    <citation type="submission" date="2016-04" db="EMBL/GenBank/DDBJ databases">
        <authorList>
            <person name="Nguyen H.D."/>
            <person name="Samba Siva P."/>
            <person name="Cullis J."/>
            <person name="Levesque C.A."/>
            <person name="Hambleton S."/>
        </authorList>
    </citation>
    <scope>NUCLEOTIDE SEQUENCE</scope>
    <source>
        <strain evidence="2">DAOMC 236426</strain>
    </source>
</reference>
<keyword evidence="3" id="KW-1185">Reference proteome</keyword>
<evidence type="ECO:0000313" key="2">
    <source>
        <dbReference type="EMBL" id="KAE8237048.1"/>
    </source>
</evidence>
<proteinExistence type="predicted"/>
<feature type="signal peptide" evidence="1">
    <location>
        <begin position="1"/>
        <end position="35"/>
    </location>
</feature>
<organism evidence="2 3">
    <name type="scientific">Tilletia controversa</name>
    <name type="common">dwarf bunt fungus</name>
    <dbReference type="NCBI Taxonomy" id="13291"/>
    <lineage>
        <taxon>Eukaryota</taxon>
        <taxon>Fungi</taxon>
        <taxon>Dikarya</taxon>
        <taxon>Basidiomycota</taxon>
        <taxon>Ustilaginomycotina</taxon>
        <taxon>Exobasidiomycetes</taxon>
        <taxon>Tilletiales</taxon>
        <taxon>Tilletiaceae</taxon>
        <taxon>Tilletia</taxon>
    </lineage>
</organism>
<sequence>MTIFMGSLNHRSGPYKANTIVLLLGALGAISTVSAIPQSQSSITKVCHANANRCKGHVDKAFQACTCQSWARKGGGNCREGCVKDFTANPQTYRTAAKVCEDYCHQKDTCDDYPTDC</sequence>
<keyword evidence="1" id="KW-0732">Signal</keyword>
<name>A0A8X7MIF3_9BASI</name>
<accession>A0A8X7MIF3</accession>
<dbReference type="EMBL" id="LWDE02002682">
    <property type="protein sequence ID" value="KAE8237048.1"/>
    <property type="molecule type" value="Genomic_DNA"/>
</dbReference>
<evidence type="ECO:0008006" key="4">
    <source>
        <dbReference type="Google" id="ProtNLM"/>
    </source>
</evidence>
<evidence type="ECO:0000256" key="1">
    <source>
        <dbReference type="SAM" id="SignalP"/>
    </source>
</evidence>
<dbReference type="Proteomes" id="UP000077684">
    <property type="component" value="Unassembled WGS sequence"/>
</dbReference>
<dbReference type="AlphaFoldDB" id="A0A8X7MIF3"/>
<gene>
    <name evidence="2" type="ORF">A4X06_0g9352</name>
</gene>
<feature type="chain" id="PRO_5036489080" description="Extracellular membrane protein CFEM domain-containing protein" evidence="1">
    <location>
        <begin position="36"/>
        <end position="117"/>
    </location>
</feature>
<comment type="caution">
    <text evidence="2">The sequence shown here is derived from an EMBL/GenBank/DDBJ whole genome shotgun (WGS) entry which is preliminary data.</text>
</comment>
<evidence type="ECO:0000313" key="3">
    <source>
        <dbReference type="Proteomes" id="UP000077684"/>
    </source>
</evidence>
<reference evidence="2" key="2">
    <citation type="journal article" date="2019" name="IMA Fungus">
        <title>Genome sequencing and comparison of five Tilletia species to identify candidate genes for the detection of regulated species infecting wheat.</title>
        <authorList>
            <person name="Nguyen H.D.T."/>
            <person name="Sultana T."/>
            <person name="Kesanakurti P."/>
            <person name="Hambleton S."/>
        </authorList>
    </citation>
    <scope>NUCLEOTIDE SEQUENCE</scope>
    <source>
        <strain evidence="2">DAOMC 236426</strain>
    </source>
</reference>
<protein>
    <recommendedName>
        <fullName evidence="4">Extracellular membrane protein CFEM domain-containing protein</fullName>
    </recommendedName>
</protein>